<feature type="transmembrane region" description="Helical" evidence="1">
    <location>
        <begin position="37"/>
        <end position="56"/>
    </location>
</feature>
<protein>
    <recommendedName>
        <fullName evidence="4">Integral membrane protein</fullName>
    </recommendedName>
</protein>
<accession>A0ABW1P0B0</accession>
<dbReference type="Proteomes" id="UP001596220">
    <property type="component" value="Unassembled WGS sequence"/>
</dbReference>
<feature type="transmembrane region" description="Helical" evidence="1">
    <location>
        <begin position="124"/>
        <end position="143"/>
    </location>
</feature>
<evidence type="ECO:0008006" key="4">
    <source>
        <dbReference type="Google" id="ProtNLM"/>
    </source>
</evidence>
<organism evidence="2 3">
    <name type="scientific">Saccharothrix lopnurensis</name>
    <dbReference type="NCBI Taxonomy" id="1670621"/>
    <lineage>
        <taxon>Bacteria</taxon>
        <taxon>Bacillati</taxon>
        <taxon>Actinomycetota</taxon>
        <taxon>Actinomycetes</taxon>
        <taxon>Pseudonocardiales</taxon>
        <taxon>Pseudonocardiaceae</taxon>
        <taxon>Saccharothrix</taxon>
    </lineage>
</organism>
<proteinExistence type="predicted"/>
<feature type="transmembrane region" description="Helical" evidence="1">
    <location>
        <begin position="6"/>
        <end position="30"/>
    </location>
</feature>
<dbReference type="EMBL" id="JBHSQO010000004">
    <property type="protein sequence ID" value="MFC6088906.1"/>
    <property type="molecule type" value="Genomic_DNA"/>
</dbReference>
<keyword evidence="1" id="KW-0812">Transmembrane</keyword>
<keyword evidence="1" id="KW-0472">Membrane</keyword>
<keyword evidence="3" id="KW-1185">Reference proteome</keyword>
<gene>
    <name evidence="2" type="ORF">ACFP3R_06440</name>
</gene>
<comment type="caution">
    <text evidence="2">The sequence shown here is derived from an EMBL/GenBank/DDBJ whole genome shotgun (WGS) entry which is preliminary data.</text>
</comment>
<evidence type="ECO:0000313" key="2">
    <source>
        <dbReference type="EMBL" id="MFC6088906.1"/>
    </source>
</evidence>
<feature type="transmembrane region" description="Helical" evidence="1">
    <location>
        <begin position="68"/>
        <end position="86"/>
    </location>
</feature>
<evidence type="ECO:0000313" key="3">
    <source>
        <dbReference type="Proteomes" id="UP001596220"/>
    </source>
</evidence>
<name>A0ABW1P0B0_9PSEU</name>
<keyword evidence="1" id="KW-1133">Transmembrane helix</keyword>
<evidence type="ECO:0000256" key="1">
    <source>
        <dbReference type="SAM" id="Phobius"/>
    </source>
</evidence>
<sequence>MVDPLVFVVVACEVGFWVVLAAGLLARYALRAPRLGAVLLVCTPLVDVVLLVATVLDLRAGGEAKPAHGLAAVYLGVSVAFGHSLLRWADQRFAHRFAGGPPPEEPPRRGPARVRHEWREWGRFALAWAVTCVVVLLLVAVVGEPERTRPLWDQVRGMTVVGLVWLVGWPVYHTLTEKGEG</sequence>
<dbReference type="RefSeq" id="WP_380633754.1">
    <property type="nucleotide sequence ID" value="NZ_JBHSQO010000004.1"/>
</dbReference>
<reference evidence="3" key="1">
    <citation type="journal article" date="2019" name="Int. J. Syst. Evol. Microbiol.">
        <title>The Global Catalogue of Microorganisms (GCM) 10K type strain sequencing project: providing services to taxonomists for standard genome sequencing and annotation.</title>
        <authorList>
            <consortium name="The Broad Institute Genomics Platform"/>
            <consortium name="The Broad Institute Genome Sequencing Center for Infectious Disease"/>
            <person name="Wu L."/>
            <person name="Ma J."/>
        </authorList>
    </citation>
    <scope>NUCLEOTIDE SEQUENCE [LARGE SCALE GENOMIC DNA]</scope>
    <source>
        <strain evidence="3">CGMCC 4.7246</strain>
    </source>
</reference>
<feature type="transmembrane region" description="Helical" evidence="1">
    <location>
        <begin position="155"/>
        <end position="175"/>
    </location>
</feature>